<dbReference type="InterPro" id="IPR050364">
    <property type="entry name" value="Cytochrome_P450_fung"/>
</dbReference>
<keyword evidence="8 10" id="KW-0503">Monooxygenase</keyword>
<dbReference type="PROSITE" id="PS00086">
    <property type="entry name" value="CYTOCHROME_P450"/>
    <property type="match status" value="1"/>
</dbReference>
<comment type="caution">
    <text evidence="11">The sequence shown here is derived from an EMBL/GenBank/DDBJ whole genome shotgun (WGS) entry which is preliminary data.</text>
</comment>
<protein>
    <submittedName>
        <fullName evidence="11">O-methylsterigmatocystin oxidoreductase</fullName>
    </submittedName>
</protein>
<keyword evidence="7 9" id="KW-0408">Iron</keyword>
<reference evidence="11" key="1">
    <citation type="submission" date="2020-05" db="EMBL/GenBank/DDBJ databases">
        <title>Mycena genomes resolve the evolution of fungal bioluminescence.</title>
        <authorList>
            <person name="Tsai I.J."/>
        </authorList>
    </citation>
    <scope>NUCLEOTIDE SEQUENCE</scope>
    <source>
        <strain evidence="11">160909Yilan</strain>
    </source>
</reference>
<gene>
    <name evidence="11" type="ORF">MSAN_01794500</name>
</gene>
<dbReference type="GO" id="GO:0004497">
    <property type="term" value="F:monooxygenase activity"/>
    <property type="evidence" value="ECO:0007669"/>
    <property type="project" value="UniProtKB-KW"/>
</dbReference>
<comment type="cofactor">
    <cofactor evidence="1 9">
        <name>heme</name>
        <dbReference type="ChEBI" id="CHEBI:30413"/>
    </cofactor>
</comment>
<dbReference type="InterPro" id="IPR036396">
    <property type="entry name" value="Cyt_P450_sf"/>
</dbReference>
<evidence type="ECO:0000256" key="6">
    <source>
        <dbReference type="ARBA" id="ARBA00023002"/>
    </source>
</evidence>
<dbReference type="InterPro" id="IPR002401">
    <property type="entry name" value="Cyt_P450_E_grp-I"/>
</dbReference>
<dbReference type="SUPFAM" id="SSF48264">
    <property type="entry name" value="Cytochrome P450"/>
    <property type="match status" value="1"/>
</dbReference>
<keyword evidence="5 9" id="KW-0479">Metal-binding</keyword>
<sequence length="315" mass="35210">MATTYGYDIQPTTHDRFVSLAEEAGKRLNDSLLPGAFAVNAFPFLRHFPSWFPGCGFHRFARETAKILDEMKNAPFEFVRQNMRDGVGRSCVLSELLDHNDTQCGGSKEREEMIENVTGFAYTAAAESTSAILVLFIMTMALNPEVVKKAQNEIDTVVGAGVLPGFEHRTALPYCEAVLRELFRWKPITPLAFAHATSDDDIYRGYFIPKGLVLLYRCTTVFPNVWAMVHDESIYPNPDKFDPERFLNAEGQLNADDRILSFGFGRRICIGRYAAVATVWATMVSILSTFNISKAKDANGNTIEIEVAFSHGVVR</sequence>
<dbReference type="PANTHER" id="PTHR46300:SF7">
    <property type="entry name" value="P450, PUTATIVE (EUROFUNG)-RELATED"/>
    <property type="match status" value="1"/>
</dbReference>
<dbReference type="GO" id="GO:0020037">
    <property type="term" value="F:heme binding"/>
    <property type="evidence" value="ECO:0007669"/>
    <property type="project" value="InterPro"/>
</dbReference>
<dbReference type="PANTHER" id="PTHR46300">
    <property type="entry name" value="P450, PUTATIVE (EUROFUNG)-RELATED-RELATED"/>
    <property type="match status" value="1"/>
</dbReference>
<dbReference type="GO" id="GO:0016705">
    <property type="term" value="F:oxidoreductase activity, acting on paired donors, with incorporation or reduction of molecular oxygen"/>
    <property type="evidence" value="ECO:0007669"/>
    <property type="project" value="InterPro"/>
</dbReference>
<comment type="pathway">
    <text evidence="2">Secondary metabolite biosynthesis.</text>
</comment>
<accession>A0A8H6XUI8</accession>
<evidence type="ECO:0000256" key="1">
    <source>
        <dbReference type="ARBA" id="ARBA00001971"/>
    </source>
</evidence>
<dbReference type="Gene3D" id="1.10.630.10">
    <property type="entry name" value="Cytochrome P450"/>
    <property type="match status" value="1"/>
</dbReference>
<keyword evidence="4 9" id="KW-0349">Heme</keyword>
<dbReference type="PRINTS" id="PR00385">
    <property type="entry name" value="P450"/>
</dbReference>
<comment type="similarity">
    <text evidence="3 10">Belongs to the cytochrome P450 family.</text>
</comment>
<dbReference type="Pfam" id="PF00067">
    <property type="entry name" value="p450"/>
    <property type="match status" value="1"/>
</dbReference>
<keyword evidence="12" id="KW-1185">Reference proteome</keyword>
<feature type="binding site" description="axial binding residue" evidence="9">
    <location>
        <position position="269"/>
    </location>
    <ligand>
        <name>heme</name>
        <dbReference type="ChEBI" id="CHEBI:30413"/>
    </ligand>
    <ligandPart>
        <name>Fe</name>
        <dbReference type="ChEBI" id="CHEBI:18248"/>
    </ligandPart>
</feature>
<evidence type="ECO:0000256" key="2">
    <source>
        <dbReference type="ARBA" id="ARBA00005179"/>
    </source>
</evidence>
<dbReference type="AlphaFoldDB" id="A0A8H6XUI8"/>
<evidence type="ECO:0000256" key="10">
    <source>
        <dbReference type="RuleBase" id="RU000461"/>
    </source>
</evidence>
<proteinExistence type="inferred from homology"/>
<dbReference type="Proteomes" id="UP000623467">
    <property type="component" value="Unassembled WGS sequence"/>
</dbReference>
<evidence type="ECO:0000256" key="4">
    <source>
        <dbReference type="ARBA" id="ARBA00022617"/>
    </source>
</evidence>
<dbReference type="EMBL" id="JACAZH010000017">
    <property type="protein sequence ID" value="KAF7348405.1"/>
    <property type="molecule type" value="Genomic_DNA"/>
</dbReference>
<dbReference type="PRINTS" id="PR00463">
    <property type="entry name" value="EP450I"/>
</dbReference>
<keyword evidence="6 10" id="KW-0560">Oxidoreductase</keyword>
<dbReference type="OrthoDB" id="3934656at2759"/>
<dbReference type="GO" id="GO:0005506">
    <property type="term" value="F:iron ion binding"/>
    <property type="evidence" value="ECO:0007669"/>
    <property type="project" value="InterPro"/>
</dbReference>
<evidence type="ECO:0000256" key="3">
    <source>
        <dbReference type="ARBA" id="ARBA00010617"/>
    </source>
</evidence>
<dbReference type="InterPro" id="IPR017972">
    <property type="entry name" value="Cyt_P450_CS"/>
</dbReference>
<evidence type="ECO:0000256" key="7">
    <source>
        <dbReference type="ARBA" id="ARBA00023004"/>
    </source>
</evidence>
<evidence type="ECO:0000256" key="5">
    <source>
        <dbReference type="ARBA" id="ARBA00022723"/>
    </source>
</evidence>
<evidence type="ECO:0000256" key="9">
    <source>
        <dbReference type="PIRSR" id="PIRSR602401-1"/>
    </source>
</evidence>
<evidence type="ECO:0000313" key="12">
    <source>
        <dbReference type="Proteomes" id="UP000623467"/>
    </source>
</evidence>
<evidence type="ECO:0000313" key="11">
    <source>
        <dbReference type="EMBL" id="KAF7348405.1"/>
    </source>
</evidence>
<evidence type="ECO:0000256" key="8">
    <source>
        <dbReference type="ARBA" id="ARBA00023033"/>
    </source>
</evidence>
<name>A0A8H6XUI8_9AGAR</name>
<organism evidence="11 12">
    <name type="scientific">Mycena sanguinolenta</name>
    <dbReference type="NCBI Taxonomy" id="230812"/>
    <lineage>
        <taxon>Eukaryota</taxon>
        <taxon>Fungi</taxon>
        <taxon>Dikarya</taxon>
        <taxon>Basidiomycota</taxon>
        <taxon>Agaricomycotina</taxon>
        <taxon>Agaricomycetes</taxon>
        <taxon>Agaricomycetidae</taxon>
        <taxon>Agaricales</taxon>
        <taxon>Marasmiineae</taxon>
        <taxon>Mycenaceae</taxon>
        <taxon>Mycena</taxon>
    </lineage>
</organism>
<dbReference type="InterPro" id="IPR001128">
    <property type="entry name" value="Cyt_P450"/>
</dbReference>